<keyword evidence="1" id="KW-0479">Metal-binding</keyword>
<evidence type="ECO:0000256" key="2">
    <source>
        <dbReference type="ARBA" id="ARBA00022771"/>
    </source>
</evidence>
<dbReference type="Gene3D" id="3.30.40.10">
    <property type="entry name" value="Zinc/RING finger domain, C3HC4 (zinc finger)"/>
    <property type="match status" value="1"/>
</dbReference>
<dbReference type="GO" id="GO:0008270">
    <property type="term" value="F:zinc ion binding"/>
    <property type="evidence" value="ECO:0007669"/>
    <property type="project" value="UniProtKB-KW"/>
</dbReference>
<feature type="region of interest" description="Disordered" evidence="7">
    <location>
        <begin position="66"/>
        <end position="119"/>
    </location>
</feature>
<dbReference type="InterPro" id="IPR001841">
    <property type="entry name" value="Znf_RING"/>
</dbReference>
<feature type="region of interest" description="Disordered" evidence="7">
    <location>
        <begin position="336"/>
        <end position="372"/>
    </location>
</feature>
<dbReference type="Proteomes" id="UP000652219">
    <property type="component" value="Unassembled WGS sequence"/>
</dbReference>
<evidence type="ECO:0000313" key="10">
    <source>
        <dbReference type="Proteomes" id="UP000652219"/>
    </source>
</evidence>
<dbReference type="PROSITE" id="PS50089">
    <property type="entry name" value="ZF_RING_2"/>
    <property type="match status" value="1"/>
</dbReference>
<evidence type="ECO:0000256" key="3">
    <source>
        <dbReference type="ARBA" id="ARBA00022786"/>
    </source>
</evidence>
<feature type="compositionally biased region" description="Basic and acidic residues" evidence="7">
    <location>
        <begin position="336"/>
        <end position="354"/>
    </location>
</feature>
<dbReference type="GO" id="GO:0016567">
    <property type="term" value="P:protein ubiquitination"/>
    <property type="evidence" value="ECO:0007669"/>
    <property type="project" value="InterPro"/>
</dbReference>
<dbReference type="Pfam" id="PF01485">
    <property type="entry name" value="IBR"/>
    <property type="match status" value="1"/>
</dbReference>
<dbReference type="SUPFAM" id="SSF57850">
    <property type="entry name" value="RING/U-box"/>
    <property type="match status" value="3"/>
</dbReference>
<evidence type="ECO:0000256" key="6">
    <source>
        <dbReference type="SAM" id="Coils"/>
    </source>
</evidence>
<evidence type="ECO:0000256" key="5">
    <source>
        <dbReference type="PROSITE-ProRule" id="PRU00175"/>
    </source>
</evidence>
<evidence type="ECO:0000313" key="9">
    <source>
        <dbReference type="EMBL" id="KAF6811251.1"/>
    </source>
</evidence>
<feature type="domain" description="RING-type" evidence="8">
    <location>
        <begin position="124"/>
        <end position="171"/>
    </location>
</feature>
<comment type="caution">
    <text evidence="9">The sequence shown here is derived from an EMBL/GenBank/DDBJ whole genome shotgun (WGS) entry which is preliminary data.</text>
</comment>
<accession>A0A8H6JES3</accession>
<evidence type="ECO:0000256" key="1">
    <source>
        <dbReference type="ARBA" id="ARBA00022723"/>
    </source>
</evidence>
<dbReference type="InterPro" id="IPR002867">
    <property type="entry name" value="IBR_dom"/>
</dbReference>
<keyword evidence="10" id="KW-1185">Reference proteome</keyword>
<dbReference type="InterPro" id="IPR027370">
    <property type="entry name" value="Znf-RING_euk"/>
</dbReference>
<dbReference type="EMBL" id="WIGN01000076">
    <property type="protein sequence ID" value="KAF6811251.1"/>
    <property type="molecule type" value="Genomic_DNA"/>
</dbReference>
<protein>
    <submittedName>
        <fullName evidence="9">IBR domain-containing protein</fullName>
    </submittedName>
</protein>
<dbReference type="InterPro" id="IPR031127">
    <property type="entry name" value="E3_UB_ligase_RBR"/>
</dbReference>
<dbReference type="PANTHER" id="PTHR11685">
    <property type="entry name" value="RBR FAMILY RING FINGER AND IBR DOMAIN-CONTAINING"/>
    <property type="match status" value="1"/>
</dbReference>
<dbReference type="Pfam" id="PF13445">
    <property type="entry name" value="zf-RING_UBOX"/>
    <property type="match status" value="1"/>
</dbReference>
<dbReference type="InterPro" id="IPR013083">
    <property type="entry name" value="Znf_RING/FYVE/PHD"/>
</dbReference>
<organism evidence="9 10">
    <name type="scientific">Colletotrichum sojae</name>
    <dbReference type="NCBI Taxonomy" id="2175907"/>
    <lineage>
        <taxon>Eukaryota</taxon>
        <taxon>Fungi</taxon>
        <taxon>Dikarya</taxon>
        <taxon>Ascomycota</taxon>
        <taxon>Pezizomycotina</taxon>
        <taxon>Sordariomycetes</taxon>
        <taxon>Hypocreomycetidae</taxon>
        <taxon>Glomerellales</taxon>
        <taxon>Glomerellaceae</taxon>
        <taxon>Colletotrichum</taxon>
        <taxon>Colletotrichum orchidearum species complex</taxon>
    </lineage>
</organism>
<dbReference type="AlphaFoldDB" id="A0A8H6JES3"/>
<sequence length="372" mass="41052">MQDLYNAVVTVWKVLLNVSSSSTSGHIDQPLTHNPILEIMARKSRIQWPQGTLKRSGIWATRVQTTENPLPEAPPGEVKPAGGKAEEKLPLTEQKDQTATDKTSQPEPATKTTSKANDTADSTCPICLKDTRKPQLRRLPCNHVTCRACVVDFFRSSISAKHFITPACGLCAGVRDGTTAESRKAAEYPIQWAKEVLRPREWTRYRDRVDELAENRSGTAVHCHSSECKLWIPPRHRAKGRKIAVCKCKARTCMSCMEEAHDGETCEAVALERQQAEERALQNEAEKARKAEEAEGERMSLQTMSKMGCRTCPRCKMAINKNGGCWHMLASARDEATARDEASARDASARDASVREASAPNASAPALDVAEL</sequence>
<dbReference type="SMART" id="SM00184">
    <property type="entry name" value="RING"/>
    <property type="match status" value="1"/>
</dbReference>
<feature type="coiled-coil region" evidence="6">
    <location>
        <begin position="266"/>
        <end position="294"/>
    </location>
</feature>
<keyword evidence="2 5" id="KW-0863">Zinc-finger</keyword>
<proteinExistence type="predicted"/>
<dbReference type="GO" id="GO:0004842">
    <property type="term" value="F:ubiquitin-protein transferase activity"/>
    <property type="evidence" value="ECO:0007669"/>
    <property type="project" value="InterPro"/>
</dbReference>
<feature type="compositionally biased region" description="Polar residues" evidence="7">
    <location>
        <begin position="100"/>
        <end position="119"/>
    </location>
</feature>
<reference evidence="9 10" key="1">
    <citation type="journal article" date="2020" name="Phytopathology">
        <title>Genome Sequence Resources of Colletotrichum truncatum, C. plurivorum, C. musicola, and C. sojae: Four Species Pathogenic to Soybean (Glycine max).</title>
        <authorList>
            <person name="Rogerio F."/>
            <person name="Boufleur T.R."/>
            <person name="Ciampi-Guillardi M."/>
            <person name="Sukno S.A."/>
            <person name="Thon M.R."/>
            <person name="Massola Junior N.S."/>
            <person name="Baroncelli R."/>
        </authorList>
    </citation>
    <scope>NUCLEOTIDE SEQUENCE [LARGE SCALE GENOMIC DNA]</scope>
    <source>
        <strain evidence="9 10">LFN0009</strain>
    </source>
</reference>
<name>A0A8H6JES3_9PEZI</name>
<dbReference type="CDD" id="cd20335">
    <property type="entry name" value="BRcat_RBR"/>
    <property type="match status" value="1"/>
</dbReference>
<evidence type="ECO:0000256" key="7">
    <source>
        <dbReference type="SAM" id="MobiDB-lite"/>
    </source>
</evidence>
<keyword evidence="4" id="KW-0862">Zinc</keyword>
<keyword evidence="3" id="KW-0833">Ubl conjugation pathway</keyword>
<feature type="compositionally biased region" description="Basic and acidic residues" evidence="7">
    <location>
        <begin position="84"/>
        <end position="99"/>
    </location>
</feature>
<gene>
    <name evidence="9" type="ORF">CSOJ01_05809</name>
</gene>
<keyword evidence="6" id="KW-0175">Coiled coil</keyword>
<evidence type="ECO:0000259" key="8">
    <source>
        <dbReference type="PROSITE" id="PS50089"/>
    </source>
</evidence>
<evidence type="ECO:0000256" key="4">
    <source>
        <dbReference type="ARBA" id="ARBA00022833"/>
    </source>
</evidence>